<comment type="subcellular location">
    <subcellularLocation>
        <location evidence="1">Membrane</location>
        <topology evidence="1">Multi-pass membrane protein</topology>
    </subcellularLocation>
</comment>
<keyword evidence="7" id="KW-1185">Reference proteome</keyword>
<dbReference type="Pfam" id="PF10292">
    <property type="entry name" value="7TM_GPCR_Srab"/>
    <property type="match status" value="1"/>
</dbReference>
<name>A0AAN5CXS6_9BILA</name>
<dbReference type="PANTHER" id="PTHR46561:SF11">
    <property type="entry name" value="SERPENTINE RECEPTOR CLASS ALPHA_BETA-14"/>
    <property type="match status" value="1"/>
</dbReference>
<dbReference type="Gene3D" id="1.20.1070.10">
    <property type="entry name" value="Rhodopsin 7-helix transmembrane proteins"/>
    <property type="match status" value="1"/>
</dbReference>
<evidence type="ECO:0000313" key="7">
    <source>
        <dbReference type="Proteomes" id="UP001328107"/>
    </source>
</evidence>
<dbReference type="EMBL" id="BTRK01000005">
    <property type="protein sequence ID" value="GMR52676.1"/>
    <property type="molecule type" value="Genomic_DNA"/>
</dbReference>
<evidence type="ECO:0000256" key="1">
    <source>
        <dbReference type="ARBA" id="ARBA00004141"/>
    </source>
</evidence>
<organism evidence="6 7">
    <name type="scientific">Pristionchus mayeri</name>
    <dbReference type="NCBI Taxonomy" id="1317129"/>
    <lineage>
        <taxon>Eukaryota</taxon>
        <taxon>Metazoa</taxon>
        <taxon>Ecdysozoa</taxon>
        <taxon>Nematoda</taxon>
        <taxon>Chromadorea</taxon>
        <taxon>Rhabditida</taxon>
        <taxon>Rhabditina</taxon>
        <taxon>Diplogasteromorpha</taxon>
        <taxon>Diplogasteroidea</taxon>
        <taxon>Neodiplogasteridae</taxon>
        <taxon>Pristionchus</taxon>
    </lineage>
</organism>
<evidence type="ECO:0000313" key="6">
    <source>
        <dbReference type="EMBL" id="GMR52676.1"/>
    </source>
</evidence>
<dbReference type="InterPro" id="IPR019408">
    <property type="entry name" value="7TM_GPCR_serpentine_rcpt_Srab"/>
</dbReference>
<feature type="transmembrane region" description="Helical" evidence="5">
    <location>
        <begin position="215"/>
        <end position="235"/>
    </location>
</feature>
<reference evidence="7" key="1">
    <citation type="submission" date="2022-10" db="EMBL/GenBank/DDBJ databases">
        <title>Genome assembly of Pristionchus species.</title>
        <authorList>
            <person name="Yoshida K."/>
            <person name="Sommer R.J."/>
        </authorList>
    </citation>
    <scope>NUCLEOTIDE SEQUENCE [LARGE SCALE GENOMIC DNA]</scope>
    <source>
        <strain evidence="7">RS5460</strain>
    </source>
</reference>
<keyword evidence="3 5" id="KW-1133">Transmembrane helix</keyword>
<evidence type="ECO:0000256" key="4">
    <source>
        <dbReference type="ARBA" id="ARBA00023136"/>
    </source>
</evidence>
<sequence length="305" mass="35088">LVIPRIVTAPIGVALLCTMEFYRKKFVAHKSLKLLMACHAFWILVYCIETFIDSVMTAIEYYTATEPADILLTSTQCLLRQLPDALALYGSVSSMLAMALERREASLNFATYEREGRSNGNFHAIIHLVIVFIFGGVMAFTYKYPTRTPHCAIVSPGGLIDLRIVNMILLLMEIATIYLFASQLRKNNKLLHDETVIRSLTEKYQLSENIRMVKLFLPVVGTHTTLTVLGLIAFFCFQLTGWGPDYYPMFEDCVNFIYMQGIFMPLIFYYRYRQQKQHEREVVTSNRPTGEAYRNRHTDAIQKGW</sequence>
<evidence type="ECO:0000256" key="3">
    <source>
        <dbReference type="ARBA" id="ARBA00022989"/>
    </source>
</evidence>
<dbReference type="AlphaFoldDB" id="A0AAN5CXS6"/>
<feature type="non-terminal residue" evidence="6">
    <location>
        <position position="1"/>
    </location>
</feature>
<accession>A0AAN5CXS6</accession>
<protein>
    <recommendedName>
        <fullName evidence="8">G protein-coupled receptor</fullName>
    </recommendedName>
</protein>
<feature type="transmembrane region" description="Helical" evidence="5">
    <location>
        <begin position="255"/>
        <end position="272"/>
    </location>
</feature>
<keyword evidence="2 5" id="KW-0812">Transmembrane</keyword>
<dbReference type="InterPro" id="IPR053286">
    <property type="entry name" value="Nematode_rcpt-like_srab"/>
</dbReference>
<dbReference type="GO" id="GO:0016020">
    <property type="term" value="C:membrane"/>
    <property type="evidence" value="ECO:0007669"/>
    <property type="project" value="UniProtKB-SubCell"/>
</dbReference>
<proteinExistence type="predicted"/>
<evidence type="ECO:0000256" key="2">
    <source>
        <dbReference type="ARBA" id="ARBA00022692"/>
    </source>
</evidence>
<gene>
    <name evidence="6" type="ORF">PMAYCL1PPCAC_22871</name>
</gene>
<dbReference type="PANTHER" id="PTHR46561">
    <property type="entry name" value="SERPENTINE RECEPTOR, CLASS AB (CLASS A-LIKE)-RELATED"/>
    <property type="match status" value="1"/>
</dbReference>
<dbReference type="Proteomes" id="UP001328107">
    <property type="component" value="Unassembled WGS sequence"/>
</dbReference>
<feature type="transmembrane region" description="Helical" evidence="5">
    <location>
        <begin position="121"/>
        <end position="142"/>
    </location>
</feature>
<feature type="transmembrane region" description="Helical" evidence="5">
    <location>
        <begin position="162"/>
        <end position="181"/>
    </location>
</feature>
<evidence type="ECO:0000256" key="5">
    <source>
        <dbReference type="SAM" id="Phobius"/>
    </source>
</evidence>
<evidence type="ECO:0008006" key="8">
    <source>
        <dbReference type="Google" id="ProtNLM"/>
    </source>
</evidence>
<comment type="caution">
    <text evidence="6">The sequence shown here is derived from an EMBL/GenBank/DDBJ whole genome shotgun (WGS) entry which is preliminary data.</text>
</comment>
<keyword evidence="4 5" id="KW-0472">Membrane</keyword>